<evidence type="ECO:0000259" key="8">
    <source>
        <dbReference type="PROSITE" id="PS50911"/>
    </source>
</evidence>
<dbReference type="InterPro" id="IPR038765">
    <property type="entry name" value="Papain-like_cys_pep_sf"/>
</dbReference>
<evidence type="ECO:0000256" key="3">
    <source>
        <dbReference type="ARBA" id="ARBA00022801"/>
    </source>
</evidence>
<name>A0ABS8DIK6_9FIRM</name>
<dbReference type="PROSITE" id="PS50911">
    <property type="entry name" value="CHAP"/>
    <property type="match status" value="1"/>
</dbReference>
<dbReference type="Gene3D" id="3.90.1720.10">
    <property type="entry name" value="endopeptidase domain like (from Nostoc punctiforme)"/>
    <property type="match status" value="1"/>
</dbReference>
<evidence type="ECO:0000256" key="5">
    <source>
        <dbReference type="SAM" id="Coils"/>
    </source>
</evidence>
<feature type="compositionally biased region" description="Polar residues" evidence="6">
    <location>
        <begin position="72"/>
        <end position="82"/>
    </location>
</feature>
<evidence type="ECO:0000256" key="6">
    <source>
        <dbReference type="SAM" id="MobiDB-lite"/>
    </source>
</evidence>
<dbReference type="InterPro" id="IPR051202">
    <property type="entry name" value="Peptidase_C40"/>
</dbReference>
<organism evidence="10 11">
    <name type="scientific">Bariatricus massiliensis</name>
    <dbReference type="NCBI Taxonomy" id="1745713"/>
    <lineage>
        <taxon>Bacteria</taxon>
        <taxon>Bacillati</taxon>
        <taxon>Bacillota</taxon>
        <taxon>Clostridia</taxon>
        <taxon>Lachnospirales</taxon>
        <taxon>Lachnospiraceae</taxon>
        <taxon>Bariatricus</taxon>
    </lineage>
</organism>
<proteinExistence type="inferred from homology"/>
<feature type="coiled-coil region" evidence="5">
    <location>
        <begin position="585"/>
        <end position="612"/>
    </location>
</feature>
<dbReference type="PANTHER" id="PTHR47053:SF1">
    <property type="entry name" value="MUREIN DD-ENDOPEPTIDASE MEPH-RELATED"/>
    <property type="match status" value="1"/>
</dbReference>
<evidence type="ECO:0000259" key="9">
    <source>
        <dbReference type="PROSITE" id="PS51935"/>
    </source>
</evidence>
<keyword evidence="7" id="KW-0732">Signal</keyword>
<feature type="compositionally biased region" description="Acidic residues" evidence="6">
    <location>
        <begin position="97"/>
        <end position="166"/>
    </location>
</feature>
<feature type="domain" description="Peptidase C51" evidence="8">
    <location>
        <begin position="450"/>
        <end position="572"/>
    </location>
</feature>
<dbReference type="Proteomes" id="UP001299546">
    <property type="component" value="Unassembled WGS sequence"/>
</dbReference>
<dbReference type="InterPro" id="IPR007921">
    <property type="entry name" value="CHAP_dom"/>
</dbReference>
<dbReference type="RefSeq" id="WP_066738542.1">
    <property type="nucleotide sequence ID" value="NZ_JAJCIQ010000009.1"/>
</dbReference>
<dbReference type="PROSITE" id="PS51935">
    <property type="entry name" value="NLPC_P60"/>
    <property type="match status" value="1"/>
</dbReference>
<evidence type="ECO:0000313" key="11">
    <source>
        <dbReference type="Proteomes" id="UP001299546"/>
    </source>
</evidence>
<keyword evidence="3" id="KW-0378">Hydrolase</keyword>
<keyword evidence="11" id="KW-1185">Reference proteome</keyword>
<dbReference type="SUPFAM" id="SSF54001">
    <property type="entry name" value="Cysteine proteinases"/>
    <property type="match status" value="1"/>
</dbReference>
<feature type="domain" description="NlpC/P60" evidence="9">
    <location>
        <begin position="417"/>
        <end position="582"/>
    </location>
</feature>
<feature type="chain" id="PRO_5046977738" evidence="7">
    <location>
        <begin position="29"/>
        <end position="614"/>
    </location>
</feature>
<dbReference type="PANTHER" id="PTHR47053">
    <property type="entry name" value="MUREIN DD-ENDOPEPTIDASE MEPH-RELATED"/>
    <property type="match status" value="1"/>
</dbReference>
<sequence length="614" mass="65702">MKRKVVMRLLCVSIASVMLVSNTAVLVAGEETRTAIYNGQQVTVTVNGDKVILPDGQIIALTDCELIPEQVTPESTDSQATVNPEVPSTEAPNGETPDIENPDVETPDTEAPDIENPDTETPDTENPDTEAPDTENPDTEVPDTENPDIETPDTENPDTEVPDTENPDAGNPDIETPAPSEPLEKPAEGNASLESNGLPGVGNPFAGSKEDVPSLSIASPSLKAGIGFYVDELKDTYRLEFSETFANILTEIESEYREASVKKAIEAAAKKAQAEAEAAELPAPEEPVSKVQVAEDVVLEEIKAEDLKISVKNWQDIVAVYLLEQSRAGVTEFRLDDSCKARLAELLSEMNTPTITAEELICEPQYIDAYIEANKETLTENEIAFLKEYTSSSFSLLCSAATGAEGFILESLGGDVSAERAQVVAAGYSLVGKIPYFWGGKSSVVGWDDRWGNPAQVTAAGTSSSGTIQNYGLDCSGFVTWAFVNGYENSAAASLIGHGTATQWAMSEAVSEEEALPGDLVFLQQPNAAGINHVGIVVGRNDDGSLIAVHCNAGKNGVTVDSAYQAGFRYVRRPLTYTDDEAEALTGKQVRLQELKEKITQENEKVLTASAVTK</sequence>
<feature type="region of interest" description="Disordered" evidence="6">
    <location>
        <begin position="72"/>
        <end position="212"/>
    </location>
</feature>
<keyword evidence="5" id="KW-0175">Coiled coil</keyword>
<protein>
    <submittedName>
        <fullName evidence="10">NlpC/P60 family protein</fullName>
    </submittedName>
</protein>
<evidence type="ECO:0000256" key="2">
    <source>
        <dbReference type="ARBA" id="ARBA00022670"/>
    </source>
</evidence>
<dbReference type="InterPro" id="IPR000064">
    <property type="entry name" value="NLP_P60_dom"/>
</dbReference>
<dbReference type="Pfam" id="PF00877">
    <property type="entry name" value="NLPC_P60"/>
    <property type="match status" value="1"/>
</dbReference>
<evidence type="ECO:0000256" key="4">
    <source>
        <dbReference type="ARBA" id="ARBA00022807"/>
    </source>
</evidence>
<keyword evidence="4" id="KW-0788">Thiol protease</keyword>
<evidence type="ECO:0000313" key="10">
    <source>
        <dbReference type="EMBL" id="MCB7388226.1"/>
    </source>
</evidence>
<keyword evidence="2" id="KW-0645">Protease</keyword>
<feature type="signal peptide" evidence="7">
    <location>
        <begin position="1"/>
        <end position="28"/>
    </location>
</feature>
<reference evidence="10 11" key="1">
    <citation type="submission" date="2021-10" db="EMBL/GenBank/DDBJ databases">
        <title>Collection of gut derived symbiotic bacterial strains cultured from healthy donors.</title>
        <authorList>
            <person name="Lin H."/>
            <person name="Littmann E."/>
            <person name="Kohout C."/>
            <person name="Pamer E.G."/>
        </authorList>
    </citation>
    <scope>NUCLEOTIDE SEQUENCE [LARGE SCALE GENOMIC DNA]</scope>
    <source>
        <strain evidence="10 11">DFI.1.165</strain>
    </source>
</reference>
<gene>
    <name evidence="10" type="ORF">LIZ65_13120</name>
</gene>
<evidence type="ECO:0000256" key="1">
    <source>
        <dbReference type="ARBA" id="ARBA00007074"/>
    </source>
</evidence>
<dbReference type="EMBL" id="JAJCIS010000009">
    <property type="protein sequence ID" value="MCB7388226.1"/>
    <property type="molecule type" value="Genomic_DNA"/>
</dbReference>
<accession>A0ABS8DIK6</accession>
<comment type="caution">
    <text evidence="10">The sequence shown here is derived from an EMBL/GenBank/DDBJ whole genome shotgun (WGS) entry which is preliminary data.</text>
</comment>
<comment type="similarity">
    <text evidence="1">Belongs to the peptidase C40 family.</text>
</comment>
<evidence type="ECO:0000256" key="7">
    <source>
        <dbReference type="SAM" id="SignalP"/>
    </source>
</evidence>